<gene>
    <name evidence="6" type="ORF">BDZ90DRAFT_226420</name>
</gene>
<dbReference type="RefSeq" id="XP_025363851.1">
    <property type="nucleotide sequence ID" value="XM_025504709.1"/>
</dbReference>
<evidence type="ECO:0000259" key="5">
    <source>
        <dbReference type="Pfam" id="PF07859"/>
    </source>
</evidence>
<dbReference type="InterPro" id="IPR029058">
    <property type="entry name" value="AB_hydrolase_fold"/>
</dbReference>
<feature type="compositionally biased region" description="Low complexity" evidence="4">
    <location>
        <begin position="37"/>
        <end position="50"/>
    </location>
</feature>
<dbReference type="EMBL" id="KZ819664">
    <property type="protein sequence ID" value="PWN29239.1"/>
    <property type="molecule type" value="Genomic_DNA"/>
</dbReference>
<dbReference type="OrthoDB" id="2152029at2759"/>
<feature type="region of interest" description="Disordered" evidence="4">
    <location>
        <begin position="378"/>
        <end position="402"/>
    </location>
</feature>
<dbReference type="InterPro" id="IPR050300">
    <property type="entry name" value="GDXG_lipolytic_enzyme"/>
</dbReference>
<feature type="domain" description="Alpha/beta hydrolase fold-3" evidence="5">
    <location>
        <begin position="236"/>
        <end position="372"/>
    </location>
</feature>
<sequence length="973" mass="107178">MTAPSPTKHKPKPAGTPGKGISPSGVRSRAQLNRRQSFTSRKVSSKSSRFAPTSSEQPLLGGLTFLDIVFIGVAYSVNLLKTLGLAELADIAWHALRYTFTALPFAFYQRWSRSQSPAPREDSAVLSSSEDDILDEKKKQRPSPIEQSPAQLSPFHHLVILLTRFACSHFPHLLPRVLFAEETMLPFVGWRTGGASWGLMREMVGEEWKAVWLGDDAYMSEEARREEVGARKTTTLFYLHGGGFSLGSVSFYAEALLRVLNKIAFIEGPDTARARCIAVEYDLSPSARFPQPLLQCLRCYAHLVEVEKMDPRYITFAGDSAGGNLAMSMLLVLSGQAKDQTALAERDWSQLPMPGKALLISPWCDLRPKQAHAFASLRDDVKEQRKSGAKREDKKRRDAQQSATLADSMVSYDWDYVASETLLHFAQVYAGVLPEPRRVAGPLGWLSHLCGVLGQGVEAERSKPSSRSTRGRKRKRGMRVMDPARRLATAVNELLERPLFERLKAAVPDSTALSQSSHADAALATPVPSFSAGLQPLFTPRDRTTRKVLSTAQLHDPPSTPSSLDSNILLSPILGDWTQVHLAGGALVTWGERERLSADIESWVEQVHSGMTPDELRAGYVEDDQPRQDGHKELELRERKERGKWLKAVVEHGPGGVHAWPFVSMYLAGTEEERERGLETLARFVAAEKRVEHEEREEEEEEEGYFDQGGAFGSGMSSPTFTSGDARIAAAGRRFTDEEYQEALGLGVTLGGSRPALSLSTTPTTPSSASRTPTRTPMSVTPPTTTPGSPSEYARASPRSRRIESGEPARGRRLGDSRPLWWTTTQAAPPAEQGSSEVSISTAEVDEEDEEDGDEDDELEEEAEEEERIPPAPLHPSDFGLSYAPLRRDAEGLSDIAEEASVLSASPSLSPQRGGQEEEQGGDDDDDDDADSLFSPQTRHYIRLEAERQLARESAAEHGTQDNSRGSRDAWWA</sequence>
<feature type="compositionally biased region" description="Acidic residues" evidence="4">
    <location>
        <begin position="917"/>
        <end position="931"/>
    </location>
</feature>
<feature type="region of interest" description="Disordered" evidence="4">
    <location>
        <begin position="457"/>
        <end position="478"/>
    </location>
</feature>
<feature type="compositionally biased region" description="Acidic residues" evidence="4">
    <location>
        <begin position="844"/>
        <end position="867"/>
    </location>
</feature>
<reference evidence="6 7" key="1">
    <citation type="journal article" date="2018" name="Mol. Biol. Evol.">
        <title>Broad Genomic Sampling Reveals a Smut Pathogenic Ancestry of the Fungal Clade Ustilaginomycotina.</title>
        <authorList>
            <person name="Kijpornyongpan T."/>
            <person name="Mondo S.J."/>
            <person name="Barry K."/>
            <person name="Sandor L."/>
            <person name="Lee J."/>
            <person name="Lipzen A."/>
            <person name="Pangilinan J."/>
            <person name="LaButti K."/>
            <person name="Hainaut M."/>
            <person name="Henrissat B."/>
            <person name="Grigoriev I.V."/>
            <person name="Spatafora J.W."/>
            <person name="Aime M.C."/>
        </authorList>
    </citation>
    <scope>NUCLEOTIDE SEQUENCE [LARGE SCALE GENOMIC DNA]</scope>
    <source>
        <strain evidence="6 7">MCA 5214</strain>
    </source>
</reference>
<feature type="compositionally biased region" description="Basic residues" evidence="4">
    <location>
        <begin position="469"/>
        <end position="478"/>
    </location>
</feature>
<keyword evidence="2 6" id="KW-0378">Hydrolase</keyword>
<dbReference type="GeneID" id="37026532"/>
<feature type="compositionally biased region" description="Basic and acidic residues" evidence="4">
    <location>
        <begin position="801"/>
        <end position="816"/>
    </location>
</feature>
<dbReference type="SUPFAM" id="SSF53474">
    <property type="entry name" value="alpha/beta-Hydrolases"/>
    <property type="match status" value="1"/>
</dbReference>
<accession>A0A316UVD3</accession>
<feature type="active site" evidence="3">
    <location>
        <position position="320"/>
    </location>
</feature>
<protein>
    <submittedName>
        <fullName evidence="6">Alpha/beta-hydrolase</fullName>
    </submittedName>
</protein>
<feature type="region of interest" description="Disordered" evidence="4">
    <location>
        <begin position="690"/>
        <end position="720"/>
    </location>
</feature>
<feature type="region of interest" description="Disordered" evidence="4">
    <location>
        <begin position="751"/>
        <end position="973"/>
    </location>
</feature>
<evidence type="ECO:0000256" key="4">
    <source>
        <dbReference type="SAM" id="MobiDB-lite"/>
    </source>
</evidence>
<feature type="compositionally biased region" description="Low complexity" evidence="4">
    <location>
        <begin position="899"/>
        <end position="911"/>
    </location>
</feature>
<dbReference type="STRING" id="1569628.A0A316UVD3"/>
<evidence type="ECO:0000256" key="2">
    <source>
        <dbReference type="ARBA" id="ARBA00022801"/>
    </source>
</evidence>
<organism evidence="6 7">
    <name type="scientific">Jaminaea rosea</name>
    <dbReference type="NCBI Taxonomy" id="1569628"/>
    <lineage>
        <taxon>Eukaryota</taxon>
        <taxon>Fungi</taxon>
        <taxon>Dikarya</taxon>
        <taxon>Basidiomycota</taxon>
        <taxon>Ustilaginomycotina</taxon>
        <taxon>Exobasidiomycetes</taxon>
        <taxon>Microstromatales</taxon>
        <taxon>Microstromatales incertae sedis</taxon>
        <taxon>Jaminaea</taxon>
    </lineage>
</organism>
<dbReference type="Proteomes" id="UP000245884">
    <property type="component" value="Unassembled WGS sequence"/>
</dbReference>
<evidence type="ECO:0000256" key="1">
    <source>
        <dbReference type="ARBA" id="ARBA00010515"/>
    </source>
</evidence>
<dbReference type="Pfam" id="PF07859">
    <property type="entry name" value="Abhydrolase_3"/>
    <property type="match status" value="1"/>
</dbReference>
<feature type="region of interest" description="Disordered" evidence="4">
    <location>
        <begin position="1"/>
        <end position="55"/>
    </location>
</feature>
<name>A0A316UVD3_9BASI</name>
<dbReference type="InterPro" id="IPR013094">
    <property type="entry name" value="AB_hydrolase_3"/>
</dbReference>
<evidence type="ECO:0000313" key="6">
    <source>
        <dbReference type="EMBL" id="PWN29239.1"/>
    </source>
</evidence>
<dbReference type="InterPro" id="IPR033140">
    <property type="entry name" value="Lipase_GDXG_put_SER_AS"/>
</dbReference>
<evidence type="ECO:0000313" key="7">
    <source>
        <dbReference type="Proteomes" id="UP000245884"/>
    </source>
</evidence>
<feature type="compositionally biased region" description="Acidic residues" evidence="4">
    <location>
        <begin position="695"/>
        <end position="705"/>
    </location>
</feature>
<feature type="compositionally biased region" description="Basic and acidic residues" evidence="4">
    <location>
        <begin position="942"/>
        <end position="973"/>
    </location>
</feature>
<dbReference type="PROSITE" id="PS01174">
    <property type="entry name" value="LIPASE_GDXG_SER"/>
    <property type="match status" value="1"/>
</dbReference>
<feature type="compositionally biased region" description="Basic and acidic residues" evidence="4">
    <location>
        <begin position="378"/>
        <end position="399"/>
    </location>
</feature>
<comment type="similarity">
    <text evidence="1">Belongs to the 'GDXG' lipolytic enzyme family.</text>
</comment>
<dbReference type="InterPro" id="IPR002168">
    <property type="entry name" value="Lipase_GDXG_HIS_AS"/>
</dbReference>
<evidence type="ECO:0000256" key="3">
    <source>
        <dbReference type="PROSITE-ProRule" id="PRU10038"/>
    </source>
</evidence>
<dbReference type="PANTHER" id="PTHR48081">
    <property type="entry name" value="AB HYDROLASE SUPERFAMILY PROTEIN C4A8.06C"/>
    <property type="match status" value="1"/>
</dbReference>
<feature type="region of interest" description="Disordered" evidence="4">
    <location>
        <begin position="117"/>
        <end position="149"/>
    </location>
</feature>
<feature type="compositionally biased region" description="Low complexity" evidence="4">
    <location>
        <begin position="753"/>
        <end position="791"/>
    </location>
</feature>
<feature type="compositionally biased region" description="Polar residues" evidence="4">
    <location>
        <begin position="822"/>
        <end position="842"/>
    </location>
</feature>
<keyword evidence="7" id="KW-1185">Reference proteome</keyword>
<dbReference type="GO" id="GO:0016787">
    <property type="term" value="F:hydrolase activity"/>
    <property type="evidence" value="ECO:0007669"/>
    <property type="project" value="UniProtKB-KW"/>
</dbReference>
<proteinExistence type="inferred from homology"/>
<dbReference type="Gene3D" id="3.40.50.1820">
    <property type="entry name" value="alpha/beta hydrolase"/>
    <property type="match status" value="1"/>
</dbReference>
<dbReference type="AlphaFoldDB" id="A0A316UVD3"/>
<dbReference type="PROSITE" id="PS01173">
    <property type="entry name" value="LIPASE_GDXG_HIS"/>
    <property type="match status" value="1"/>
</dbReference>
<dbReference type="PANTHER" id="PTHR48081:SF31">
    <property type="entry name" value="STERYL ACETYL HYDROLASE MUG81-RELATED"/>
    <property type="match status" value="1"/>
</dbReference>